<dbReference type="InterPro" id="IPR033900">
    <property type="entry name" value="Gram_neg_porin_domain"/>
</dbReference>
<dbReference type="AlphaFoldDB" id="A0A2R8ASR6"/>
<feature type="domain" description="Porin" evidence="2">
    <location>
        <begin position="7"/>
        <end position="263"/>
    </location>
</feature>
<dbReference type="GO" id="GO:0016020">
    <property type="term" value="C:membrane"/>
    <property type="evidence" value="ECO:0007669"/>
    <property type="project" value="InterPro"/>
</dbReference>
<dbReference type="Proteomes" id="UP000244911">
    <property type="component" value="Unassembled WGS sequence"/>
</dbReference>
<evidence type="ECO:0000313" key="4">
    <source>
        <dbReference type="Proteomes" id="UP000244911"/>
    </source>
</evidence>
<proteinExistence type="predicted"/>
<keyword evidence="1" id="KW-0732">Signal</keyword>
<feature type="signal peptide" evidence="1">
    <location>
        <begin position="1"/>
        <end position="20"/>
    </location>
</feature>
<protein>
    <submittedName>
        <fullName evidence="3">Porin</fullName>
    </submittedName>
</protein>
<keyword evidence="4" id="KW-1185">Reference proteome</keyword>
<dbReference type="GO" id="GO:0015288">
    <property type="term" value="F:porin activity"/>
    <property type="evidence" value="ECO:0007669"/>
    <property type="project" value="InterPro"/>
</dbReference>
<accession>A0A2R8ASR6</accession>
<feature type="chain" id="PRO_5015363490" evidence="1">
    <location>
        <begin position="21"/>
        <end position="278"/>
    </location>
</feature>
<dbReference type="Gene3D" id="2.40.160.10">
    <property type="entry name" value="Porin"/>
    <property type="match status" value="1"/>
</dbReference>
<dbReference type="EMBL" id="OMOI01000002">
    <property type="protein sequence ID" value="SPF78917.1"/>
    <property type="molecule type" value="Genomic_DNA"/>
</dbReference>
<sequence length="278" mass="28006">MKKILIASTALVATAGFAAAEVSFSGEAGFGVVYNDTAVNEWAPDYYTTLSVSMTGETDGGLSFGADFDITMDNGATAVGDTEVHIEGGFGKLTVGAVGSAVDATLGLGDIGYSGLGVDNVAEFMIDLNDAGNIMYKGSFGDFGVALSYDMNGAETFSIAATYAMGDYNFGLGYDDMVDGSSTIVVKAGGNFGDIALNGLYSRNSDNDATAYGVHAAYTMGAATISAAYSELTVGAASVDAFGLGVAYDLGGGASVNAGIGENMFGATVADLGIIMTF</sequence>
<evidence type="ECO:0000313" key="3">
    <source>
        <dbReference type="EMBL" id="SPF78917.1"/>
    </source>
</evidence>
<evidence type="ECO:0000256" key="1">
    <source>
        <dbReference type="SAM" id="SignalP"/>
    </source>
</evidence>
<name>A0A2R8ASR6_9RHOB</name>
<dbReference type="InterPro" id="IPR023614">
    <property type="entry name" value="Porin_dom_sf"/>
</dbReference>
<dbReference type="RefSeq" id="WP_181363778.1">
    <property type="nucleotide sequence ID" value="NZ_OMOI01000002.1"/>
</dbReference>
<organism evidence="3 4">
    <name type="scientific">Aliiroseovarius pelagivivens</name>
    <dbReference type="NCBI Taxonomy" id="1639690"/>
    <lineage>
        <taxon>Bacteria</taxon>
        <taxon>Pseudomonadati</taxon>
        <taxon>Pseudomonadota</taxon>
        <taxon>Alphaproteobacteria</taxon>
        <taxon>Rhodobacterales</taxon>
        <taxon>Paracoccaceae</taxon>
        <taxon>Aliiroseovarius</taxon>
    </lineage>
</organism>
<dbReference type="Pfam" id="PF13609">
    <property type="entry name" value="Porin_4"/>
    <property type="match status" value="1"/>
</dbReference>
<reference evidence="3 4" key="1">
    <citation type="submission" date="2018-03" db="EMBL/GenBank/DDBJ databases">
        <authorList>
            <person name="Keele B.F."/>
        </authorList>
    </citation>
    <scope>NUCLEOTIDE SEQUENCE [LARGE SCALE GENOMIC DNA]</scope>
    <source>
        <strain evidence="3 4">CECT 8811</strain>
    </source>
</reference>
<evidence type="ECO:0000259" key="2">
    <source>
        <dbReference type="Pfam" id="PF13609"/>
    </source>
</evidence>
<gene>
    <name evidence="3" type="ORF">ALP8811_02850</name>
</gene>
<dbReference type="SUPFAM" id="SSF56935">
    <property type="entry name" value="Porins"/>
    <property type="match status" value="1"/>
</dbReference>